<reference evidence="2" key="3">
    <citation type="submission" date="2025-09" db="UniProtKB">
        <authorList>
            <consortium name="Ensembl"/>
        </authorList>
    </citation>
    <scope>IDENTIFICATION</scope>
</reference>
<evidence type="ECO:0000313" key="2">
    <source>
        <dbReference type="Ensembl" id="ENSOGAP00000010802.2"/>
    </source>
</evidence>
<dbReference type="Ensembl" id="ENSOGAT00000012074.2">
    <property type="protein sequence ID" value="ENSOGAP00000010802.2"/>
    <property type="gene ID" value="ENSOGAG00000012071.2"/>
</dbReference>
<keyword evidence="1" id="KW-0472">Membrane</keyword>
<dbReference type="InParanoid" id="H0X646"/>
<name>H0X646_OTOGA</name>
<dbReference type="Pfam" id="PF15121">
    <property type="entry name" value="TMEM71"/>
    <property type="match status" value="1"/>
</dbReference>
<reference evidence="3" key="1">
    <citation type="submission" date="2011-03" db="EMBL/GenBank/DDBJ databases">
        <title>Version 3 of the genome sequence of Otolemur garnettii (Bushbaby).</title>
        <authorList>
            <consortium name="The Broad Institute Genome Sequencing Platform"/>
            <person name="Di Palma F."/>
            <person name="Johnson J."/>
            <person name="Lander E.S."/>
            <person name="Lindblad-Toh K."/>
            <person name="Jaffe D.B."/>
            <person name="Gnerre S."/>
            <person name="MacCallum I."/>
            <person name="Przybylski D."/>
            <person name="Ribeiro F.J."/>
            <person name="Burton J.N."/>
            <person name="Walker B.J."/>
            <person name="Sharpe T."/>
            <person name="Hall G."/>
        </authorList>
    </citation>
    <scope>NUCLEOTIDE SEQUENCE [LARGE SCALE GENOMIC DNA]</scope>
</reference>
<dbReference type="PANTHER" id="PTHR35255">
    <property type="entry name" value="TRANSMEMBRANE PROTEIN 71"/>
    <property type="match status" value="1"/>
</dbReference>
<keyword evidence="3" id="KW-1185">Reference proteome</keyword>
<dbReference type="STRING" id="30611.ENSOGAP00000010802"/>
<accession>H0X646</accession>
<sequence length="295" mass="33125">MYRISQLMSTPAASSSRLDRECAGELSATCISPSFSCDFLDGDSSFECCSVDPLTGFHYICRRSPRLLTNGYYVWTEDSFLCDADGNVTLNPSQTRVMYKENLVRIFRKKKKIRHSLPSLFNLRASKSWLHGSFFGDVDSASEDVWLEEVRRLDTDHCNGNGGDLDGSSPRDDWDSAMPSAKDTVTFTSGHVTSQLTREESQDSSLQSQPMTSEHFQENIWYYSKTSLSQEVSFRAILLAVCLVSFACARWFMEGMLASVFTCLLLVMVAYAAKSLFFSLASYFKATTYIGFIAL</sequence>
<keyword evidence="1" id="KW-1133">Transmembrane helix</keyword>
<dbReference type="GO" id="GO:0005739">
    <property type="term" value="C:mitochondrion"/>
    <property type="evidence" value="ECO:0007669"/>
    <property type="project" value="Ensembl"/>
</dbReference>
<dbReference type="GeneTree" id="ENSGT00390000011144"/>
<dbReference type="HOGENOM" id="CLU_084224_0_0_1"/>
<protein>
    <submittedName>
        <fullName evidence="2">Transmembrane protein 71</fullName>
    </submittedName>
</protein>
<evidence type="ECO:0000256" key="1">
    <source>
        <dbReference type="SAM" id="Phobius"/>
    </source>
</evidence>
<feature type="transmembrane region" description="Helical" evidence="1">
    <location>
        <begin position="258"/>
        <end position="277"/>
    </location>
</feature>
<dbReference type="EMBL" id="AAQR03096168">
    <property type="status" value="NOT_ANNOTATED_CDS"/>
    <property type="molecule type" value="Genomic_DNA"/>
</dbReference>
<dbReference type="PANTHER" id="PTHR35255:SF1">
    <property type="entry name" value="TRANSMEMBRANE PROTEIN 71"/>
    <property type="match status" value="1"/>
</dbReference>
<keyword evidence="1" id="KW-0812">Transmembrane</keyword>
<dbReference type="eggNOG" id="ENOG502RZWR">
    <property type="taxonomic scope" value="Eukaryota"/>
</dbReference>
<reference evidence="2" key="2">
    <citation type="submission" date="2025-08" db="UniProtKB">
        <authorList>
            <consortium name="Ensembl"/>
        </authorList>
    </citation>
    <scope>IDENTIFICATION</scope>
</reference>
<evidence type="ECO:0000313" key="3">
    <source>
        <dbReference type="Proteomes" id="UP000005225"/>
    </source>
</evidence>
<organism evidence="2 3">
    <name type="scientific">Otolemur garnettii</name>
    <name type="common">Small-eared galago</name>
    <name type="synonym">Garnett's greater bushbaby</name>
    <dbReference type="NCBI Taxonomy" id="30611"/>
    <lineage>
        <taxon>Eukaryota</taxon>
        <taxon>Metazoa</taxon>
        <taxon>Chordata</taxon>
        <taxon>Craniata</taxon>
        <taxon>Vertebrata</taxon>
        <taxon>Euteleostomi</taxon>
        <taxon>Mammalia</taxon>
        <taxon>Eutheria</taxon>
        <taxon>Euarchontoglires</taxon>
        <taxon>Primates</taxon>
        <taxon>Strepsirrhini</taxon>
        <taxon>Lorisiformes</taxon>
        <taxon>Galagidae</taxon>
        <taxon>Otolemur</taxon>
    </lineage>
</organism>
<dbReference type="FunCoup" id="H0X646">
    <property type="interactions" value="241"/>
</dbReference>
<dbReference type="Proteomes" id="UP000005225">
    <property type="component" value="Unassembled WGS sequence"/>
</dbReference>
<dbReference type="AlphaFoldDB" id="H0X646"/>
<proteinExistence type="predicted"/>
<dbReference type="InterPro" id="IPR027975">
    <property type="entry name" value="TMEM71"/>
</dbReference>
<feature type="transmembrane region" description="Helical" evidence="1">
    <location>
        <begin position="232"/>
        <end position="252"/>
    </location>
</feature>
<dbReference type="OMA" id="FMINANE"/>